<dbReference type="Proteomes" id="UP000596742">
    <property type="component" value="Unassembled WGS sequence"/>
</dbReference>
<gene>
    <name evidence="2" type="ORF">MGAL_10B063430</name>
</gene>
<dbReference type="AlphaFoldDB" id="A0A8B6FR20"/>
<evidence type="ECO:0000313" key="2">
    <source>
        <dbReference type="EMBL" id="VDI52515.1"/>
    </source>
</evidence>
<dbReference type="InterPro" id="IPR003598">
    <property type="entry name" value="Ig_sub2"/>
</dbReference>
<keyword evidence="3" id="KW-1185">Reference proteome</keyword>
<dbReference type="PROSITE" id="PS50835">
    <property type="entry name" value="IG_LIKE"/>
    <property type="match status" value="1"/>
</dbReference>
<dbReference type="EMBL" id="UYJE01007182">
    <property type="protein sequence ID" value="VDI52515.1"/>
    <property type="molecule type" value="Genomic_DNA"/>
</dbReference>
<evidence type="ECO:0000313" key="3">
    <source>
        <dbReference type="Proteomes" id="UP000596742"/>
    </source>
</evidence>
<dbReference type="InterPro" id="IPR003599">
    <property type="entry name" value="Ig_sub"/>
</dbReference>
<organism evidence="2 3">
    <name type="scientific">Mytilus galloprovincialis</name>
    <name type="common">Mediterranean mussel</name>
    <dbReference type="NCBI Taxonomy" id="29158"/>
    <lineage>
        <taxon>Eukaryota</taxon>
        <taxon>Metazoa</taxon>
        <taxon>Spiralia</taxon>
        <taxon>Lophotrochozoa</taxon>
        <taxon>Mollusca</taxon>
        <taxon>Bivalvia</taxon>
        <taxon>Autobranchia</taxon>
        <taxon>Pteriomorphia</taxon>
        <taxon>Mytilida</taxon>
        <taxon>Mytiloidea</taxon>
        <taxon>Mytilidae</taxon>
        <taxon>Mytilinae</taxon>
        <taxon>Mytilus</taxon>
    </lineage>
</organism>
<dbReference type="InterPro" id="IPR007110">
    <property type="entry name" value="Ig-like_dom"/>
</dbReference>
<name>A0A8B6FR20_MYTGA</name>
<dbReference type="SMART" id="SM00408">
    <property type="entry name" value="IGc2"/>
    <property type="match status" value="1"/>
</dbReference>
<accession>A0A8B6FR20</accession>
<dbReference type="InterPro" id="IPR013783">
    <property type="entry name" value="Ig-like_fold"/>
</dbReference>
<dbReference type="OrthoDB" id="5843397at2759"/>
<sequence>MRLWLDTTRLRAQQSPIQQSEPTVKILTDRTVNITEDGTLLLQCNYTSSDDINTYITWKYTSNGHNKYFLPSSKSLKIEHIKRTDADEYTCVVSNSAGKANDTVTVNVVCKYTDGICITSLSKTGYILAFVKLIDV</sequence>
<protein>
    <recommendedName>
        <fullName evidence="1">Ig-like domain-containing protein</fullName>
    </recommendedName>
</protein>
<proteinExistence type="predicted"/>
<dbReference type="SMART" id="SM00409">
    <property type="entry name" value="IG"/>
    <property type="match status" value="1"/>
</dbReference>
<dbReference type="InterPro" id="IPR036179">
    <property type="entry name" value="Ig-like_dom_sf"/>
</dbReference>
<dbReference type="Gene3D" id="2.60.40.10">
    <property type="entry name" value="Immunoglobulins"/>
    <property type="match status" value="1"/>
</dbReference>
<reference evidence="2" key="1">
    <citation type="submission" date="2018-11" db="EMBL/GenBank/DDBJ databases">
        <authorList>
            <person name="Alioto T."/>
            <person name="Alioto T."/>
        </authorList>
    </citation>
    <scope>NUCLEOTIDE SEQUENCE</scope>
</reference>
<dbReference type="Pfam" id="PF07679">
    <property type="entry name" value="I-set"/>
    <property type="match status" value="1"/>
</dbReference>
<dbReference type="InterPro" id="IPR013098">
    <property type="entry name" value="Ig_I-set"/>
</dbReference>
<feature type="domain" description="Ig-like" evidence="1">
    <location>
        <begin position="22"/>
        <end position="107"/>
    </location>
</feature>
<dbReference type="SUPFAM" id="SSF48726">
    <property type="entry name" value="Immunoglobulin"/>
    <property type="match status" value="1"/>
</dbReference>
<comment type="caution">
    <text evidence="2">The sequence shown here is derived from an EMBL/GenBank/DDBJ whole genome shotgun (WGS) entry which is preliminary data.</text>
</comment>
<evidence type="ECO:0000259" key="1">
    <source>
        <dbReference type="PROSITE" id="PS50835"/>
    </source>
</evidence>